<feature type="domain" description="DUF4378" evidence="3">
    <location>
        <begin position="558"/>
        <end position="708"/>
    </location>
</feature>
<gene>
    <name evidence="5" type="ORF">KIW84_065472</name>
</gene>
<evidence type="ECO:0008006" key="7">
    <source>
        <dbReference type="Google" id="ProtNLM"/>
    </source>
</evidence>
<feature type="compositionally biased region" description="Polar residues" evidence="1">
    <location>
        <begin position="497"/>
        <end position="508"/>
    </location>
</feature>
<feature type="compositionally biased region" description="Polar residues" evidence="1">
    <location>
        <begin position="385"/>
        <end position="397"/>
    </location>
</feature>
<name>A0A9D5ACI5_PEA</name>
<feature type="region of interest" description="Disordered" evidence="1">
    <location>
        <begin position="203"/>
        <end position="238"/>
    </location>
</feature>
<evidence type="ECO:0000256" key="1">
    <source>
        <dbReference type="SAM" id="MobiDB-lite"/>
    </source>
</evidence>
<feature type="region of interest" description="Disordered" evidence="1">
    <location>
        <begin position="469"/>
        <end position="508"/>
    </location>
</feature>
<feature type="compositionally biased region" description="Polar residues" evidence="1">
    <location>
        <begin position="410"/>
        <end position="421"/>
    </location>
</feature>
<dbReference type="PANTHER" id="PTHR37751:SF4">
    <property type="entry name" value="DUF4378 DOMAIN PROTEIN"/>
    <property type="match status" value="1"/>
</dbReference>
<feature type="compositionally biased region" description="Low complexity" evidence="1">
    <location>
        <begin position="207"/>
        <end position="217"/>
    </location>
</feature>
<feature type="region of interest" description="Disordered" evidence="1">
    <location>
        <begin position="131"/>
        <end position="163"/>
    </location>
</feature>
<feature type="compositionally biased region" description="Basic and acidic residues" evidence="1">
    <location>
        <begin position="325"/>
        <end position="335"/>
    </location>
</feature>
<feature type="compositionally biased region" description="Low complexity" evidence="1">
    <location>
        <begin position="313"/>
        <end position="323"/>
    </location>
</feature>
<dbReference type="InterPro" id="IPR032795">
    <property type="entry name" value="DUF3741-assoc"/>
</dbReference>
<dbReference type="AlphaFoldDB" id="A0A9D5ACI5"/>
<organism evidence="5 6">
    <name type="scientific">Pisum sativum</name>
    <name type="common">Garden pea</name>
    <name type="synonym">Lathyrus oleraceus</name>
    <dbReference type="NCBI Taxonomy" id="3888"/>
    <lineage>
        <taxon>Eukaryota</taxon>
        <taxon>Viridiplantae</taxon>
        <taxon>Streptophyta</taxon>
        <taxon>Embryophyta</taxon>
        <taxon>Tracheophyta</taxon>
        <taxon>Spermatophyta</taxon>
        <taxon>Magnoliopsida</taxon>
        <taxon>eudicotyledons</taxon>
        <taxon>Gunneridae</taxon>
        <taxon>Pentapetalae</taxon>
        <taxon>rosids</taxon>
        <taxon>fabids</taxon>
        <taxon>Fabales</taxon>
        <taxon>Fabaceae</taxon>
        <taxon>Papilionoideae</taxon>
        <taxon>50 kb inversion clade</taxon>
        <taxon>NPAAA clade</taxon>
        <taxon>Hologalegina</taxon>
        <taxon>IRL clade</taxon>
        <taxon>Fabeae</taxon>
        <taxon>Lathyrus</taxon>
    </lineage>
</organism>
<evidence type="ECO:0000259" key="4">
    <source>
        <dbReference type="Pfam" id="PF14383"/>
    </source>
</evidence>
<feature type="transmembrane region" description="Helical" evidence="2">
    <location>
        <begin position="12"/>
        <end position="36"/>
    </location>
</feature>
<feature type="compositionally biased region" description="Polar residues" evidence="1">
    <location>
        <begin position="131"/>
        <end position="150"/>
    </location>
</feature>
<evidence type="ECO:0000313" key="6">
    <source>
        <dbReference type="Proteomes" id="UP001058974"/>
    </source>
</evidence>
<dbReference type="OrthoDB" id="1939700at2759"/>
<reference evidence="5 6" key="1">
    <citation type="journal article" date="2022" name="Nat. Genet.">
        <title>Improved pea reference genome and pan-genome highlight genomic features and evolutionary characteristics.</title>
        <authorList>
            <person name="Yang T."/>
            <person name="Liu R."/>
            <person name="Luo Y."/>
            <person name="Hu S."/>
            <person name="Wang D."/>
            <person name="Wang C."/>
            <person name="Pandey M.K."/>
            <person name="Ge S."/>
            <person name="Xu Q."/>
            <person name="Li N."/>
            <person name="Li G."/>
            <person name="Huang Y."/>
            <person name="Saxena R.K."/>
            <person name="Ji Y."/>
            <person name="Li M."/>
            <person name="Yan X."/>
            <person name="He Y."/>
            <person name="Liu Y."/>
            <person name="Wang X."/>
            <person name="Xiang C."/>
            <person name="Varshney R.K."/>
            <person name="Ding H."/>
            <person name="Gao S."/>
            <person name="Zong X."/>
        </authorList>
    </citation>
    <scope>NUCLEOTIDE SEQUENCE [LARGE SCALE GENOMIC DNA]</scope>
    <source>
        <strain evidence="5 6">cv. Zhongwan 6</strain>
    </source>
</reference>
<accession>A0A9D5ACI5</accession>
<evidence type="ECO:0000259" key="3">
    <source>
        <dbReference type="Pfam" id="PF14309"/>
    </source>
</evidence>
<protein>
    <recommendedName>
        <fullName evidence="7">DUF3741 domain-containing protein</fullName>
    </recommendedName>
</protein>
<comment type="caution">
    <text evidence="5">The sequence shown here is derived from an EMBL/GenBank/DDBJ whole genome shotgun (WGS) entry which is preliminary data.</text>
</comment>
<proteinExistence type="predicted"/>
<dbReference type="Pfam" id="PF14309">
    <property type="entry name" value="DUF4378"/>
    <property type="match status" value="1"/>
</dbReference>
<keyword evidence="6" id="KW-1185">Reference proteome</keyword>
<feature type="domain" description="DUF3741" evidence="4">
    <location>
        <begin position="183"/>
        <end position="207"/>
    </location>
</feature>
<sequence length="718" mass="82239">MKCDRFMLQGSAFLASSHSLIIFHLYISPIFSYFLLLTLSLTHSDIVSAFTILSCHFRSDFTTLSTSFQHHFSNLIHLTSLPIMGKDWYWGARKSSKKTTPQTDIPPGCMCALFQTFDFHPFHFSINQPQHHSPINSISKEPQAPRNSLESQEEENFKIPKNIRTRGASFNDLSSEKSFNDISSPGTKTPTLVARLMGLDLLPDANSPSSSSSSSLSTPNRQSHYHTRPKPDNIKIMKHRHSTDSVIMRSLPETPRLSSERTSSFVEHRLSLQINKENMNHREDLETPPRFSFSRIRKHVKESVGGRKVGKDITNNTIKNTNEPEQEKEQEKEDFVTQIKFKKPLKPLKPLEESNQGKHSNTSHSPRLSRFNDNNNSNHKHSPTLRDQNTHQVLKQSSPPPLVNMEAQVSRVSTKTKTQAMSEKEMMIKDKKSFPKCKKTAHGNLSPRINKNQQTTIRNKQQESFIIRPSSSTTKAKRTHPLSNNTVPNFLPLKTHPSPSDTKIPQKQVNDEVQESKNMSQLFSSSRQKYTVCNQRTNYESKSNSSISAAGAEDQEREYQYISTILNRTGIHRATITNLQHFQWFSSSHPLDPSIFHRLELYPNNKDNKFTQKNHLGPRCNRRLLFDLLDEVLLEILMKPNSYRGLLSLDTVWKRVRSFPRAKCEVLEDIDGLIEMKDVMDKNKEEEEEGENLVAEIEGKVLEMLVNETITVMVGPNR</sequence>
<dbReference type="Pfam" id="PF14383">
    <property type="entry name" value="VARLMGL"/>
    <property type="match status" value="1"/>
</dbReference>
<feature type="compositionally biased region" description="Polar residues" evidence="1">
    <location>
        <begin position="357"/>
        <end position="377"/>
    </location>
</feature>
<dbReference type="InterPro" id="IPR025486">
    <property type="entry name" value="DUF4378"/>
</dbReference>
<keyword evidence="2" id="KW-0812">Transmembrane</keyword>
<evidence type="ECO:0000256" key="2">
    <source>
        <dbReference type="SAM" id="Phobius"/>
    </source>
</evidence>
<dbReference type="PANTHER" id="PTHR37751">
    <property type="entry name" value="LOW PROTEIN: M-PHASE INDUCER PHOSPHATASE-LIKE PROTEIN"/>
    <property type="match status" value="1"/>
</dbReference>
<feature type="compositionally biased region" description="Basic and acidic residues" evidence="1">
    <location>
        <begin position="302"/>
        <end position="311"/>
    </location>
</feature>
<keyword evidence="2" id="KW-0472">Membrane</keyword>
<dbReference type="Gramene" id="Psat06G0547200-T1">
    <property type="protein sequence ID" value="KAI5400595.1"/>
    <property type="gene ID" value="KIW84_065472"/>
</dbReference>
<feature type="region of interest" description="Disordered" evidence="1">
    <location>
        <begin position="302"/>
        <end position="428"/>
    </location>
</feature>
<evidence type="ECO:0000313" key="5">
    <source>
        <dbReference type="EMBL" id="KAI5400595.1"/>
    </source>
</evidence>
<dbReference type="EMBL" id="JAMSHJ010000006">
    <property type="protein sequence ID" value="KAI5400595.1"/>
    <property type="molecule type" value="Genomic_DNA"/>
</dbReference>
<keyword evidence="2" id="KW-1133">Transmembrane helix</keyword>
<dbReference type="Proteomes" id="UP001058974">
    <property type="component" value="Chromosome 6"/>
</dbReference>
<feature type="region of interest" description="Disordered" evidence="1">
    <location>
        <begin position="168"/>
        <end position="187"/>
    </location>
</feature>